<sequence length="67" mass="7705">PLTKTRMQADGLLQLIYTCLGHISHRREEIKKLPDKFCEEGIMASIRFLTCWDEVNLDTSGHMSRVA</sequence>
<dbReference type="Pfam" id="PF09362">
    <property type="entry name" value="DUF1996"/>
    <property type="match status" value="1"/>
</dbReference>
<reference evidence="2" key="1">
    <citation type="journal article" date="2020" name="Stud. Mycol.">
        <title>101 Dothideomycetes genomes: a test case for predicting lifestyles and emergence of pathogens.</title>
        <authorList>
            <person name="Haridas S."/>
            <person name="Albert R."/>
            <person name="Binder M."/>
            <person name="Bloem J."/>
            <person name="Labutti K."/>
            <person name="Salamov A."/>
            <person name="Andreopoulos B."/>
            <person name="Baker S."/>
            <person name="Barry K."/>
            <person name="Bills G."/>
            <person name="Bluhm B."/>
            <person name="Cannon C."/>
            <person name="Castanera R."/>
            <person name="Culley D."/>
            <person name="Daum C."/>
            <person name="Ezra D."/>
            <person name="Gonzalez J."/>
            <person name="Henrissat B."/>
            <person name="Kuo A."/>
            <person name="Liang C."/>
            <person name="Lipzen A."/>
            <person name="Lutzoni F."/>
            <person name="Magnuson J."/>
            <person name="Mondo S."/>
            <person name="Nolan M."/>
            <person name="Ohm R."/>
            <person name="Pangilinan J."/>
            <person name="Park H.-J."/>
            <person name="Ramirez L."/>
            <person name="Alfaro M."/>
            <person name="Sun H."/>
            <person name="Tritt A."/>
            <person name="Yoshinaga Y."/>
            <person name="Zwiers L.-H."/>
            <person name="Turgeon B."/>
            <person name="Goodwin S."/>
            <person name="Spatafora J."/>
            <person name="Crous P."/>
            <person name="Grigoriev I."/>
        </authorList>
    </citation>
    <scope>NUCLEOTIDE SEQUENCE</scope>
    <source>
        <strain evidence="2">CBS 101060</strain>
    </source>
</reference>
<evidence type="ECO:0000313" key="3">
    <source>
        <dbReference type="Proteomes" id="UP000799429"/>
    </source>
</evidence>
<name>A0A9P4S7W0_9PEZI</name>
<dbReference type="EMBL" id="MU006099">
    <property type="protein sequence ID" value="KAF2837669.1"/>
    <property type="molecule type" value="Genomic_DNA"/>
</dbReference>
<accession>A0A9P4S7W0</accession>
<feature type="domain" description="DUF1996" evidence="1">
    <location>
        <begin position="13"/>
        <end position="67"/>
    </location>
</feature>
<evidence type="ECO:0000259" key="1">
    <source>
        <dbReference type="Pfam" id="PF09362"/>
    </source>
</evidence>
<evidence type="ECO:0000313" key="2">
    <source>
        <dbReference type="EMBL" id="KAF2837669.1"/>
    </source>
</evidence>
<feature type="non-terminal residue" evidence="2">
    <location>
        <position position="1"/>
    </location>
</feature>
<keyword evidence="3" id="KW-1185">Reference proteome</keyword>
<dbReference type="AlphaFoldDB" id="A0A9P4S7W0"/>
<gene>
    <name evidence="2" type="ORF">M501DRAFT_937664</name>
</gene>
<dbReference type="Proteomes" id="UP000799429">
    <property type="component" value="Unassembled WGS sequence"/>
</dbReference>
<protein>
    <recommendedName>
        <fullName evidence="1">DUF1996 domain-containing protein</fullName>
    </recommendedName>
</protein>
<dbReference type="InterPro" id="IPR018535">
    <property type="entry name" value="DUF1996"/>
</dbReference>
<proteinExistence type="predicted"/>
<organism evidence="2 3">
    <name type="scientific">Patellaria atrata CBS 101060</name>
    <dbReference type="NCBI Taxonomy" id="1346257"/>
    <lineage>
        <taxon>Eukaryota</taxon>
        <taxon>Fungi</taxon>
        <taxon>Dikarya</taxon>
        <taxon>Ascomycota</taxon>
        <taxon>Pezizomycotina</taxon>
        <taxon>Dothideomycetes</taxon>
        <taxon>Dothideomycetes incertae sedis</taxon>
        <taxon>Patellariales</taxon>
        <taxon>Patellariaceae</taxon>
        <taxon>Patellaria</taxon>
    </lineage>
</organism>
<comment type="caution">
    <text evidence="2">The sequence shown here is derived from an EMBL/GenBank/DDBJ whole genome shotgun (WGS) entry which is preliminary data.</text>
</comment>